<gene>
    <name evidence="2" type="ORF">QLQ12_39340</name>
</gene>
<reference evidence="2 3" key="1">
    <citation type="submission" date="2023-05" db="EMBL/GenBank/DDBJ databases">
        <title>Actinoplanes sp. NEAU-A12 genome sequencing.</title>
        <authorList>
            <person name="Wang Z.-S."/>
        </authorList>
    </citation>
    <scope>NUCLEOTIDE SEQUENCE [LARGE SCALE GENOMIC DNA]</scope>
    <source>
        <strain evidence="2 3">NEAU-A12</strain>
    </source>
</reference>
<name>A0ABT6WY52_9ACTN</name>
<dbReference type="RefSeq" id="WP_282766072.1">
    <property type="nucleotide sequence ID" value="NZ_JASCTH010000036.1"/>
</dbReference>
<protein>
    <submittedName>
        <fullName evidence="2">Uncharacterized protein</fullName>
    </submittedName>
</protein>
<evidence type="ECO:0000313" key="2">
    <source>
        <dbReference type="EMBL" id="MDI6104664.1"/>
    </source>
</evidence>
<feature type="region of interest" description="Disordered" evidence="1">
    <location>
        <begin position="20"/>
        <end position="62"/>
    </location>
</feature>
<evidence type="ECO:0000256" key="1">
    <source>
        <dbReference type="SAM" id="MobiDB-lite"/>
    </source>
</evidence>
<sequence>MPVAAAEQARMVRIGAVPVGSISPAQSPLGRGLPGVRCRPADPTVSEVNTNNGRSNVNSVDG</sequence>
<dbReference type="EMBL" id="JASCTH010000036">
    <property type="protein sequence ID" value="MDI6104664.1"/>
    <property type="molecule type" value="Genomic_DNA"/>
</dbReference>
<dbReference type="Proteomes" id="UP001241758">
    <property type="component" value="Unassembled WGS sequence"/>
</dbReference>
<keyword evidence="3" id="KW-1185">Reference proteome</keyword>
<organism evidence="2 3">
    <name type="scientific">Actinoplanes sandaracinus</name>
    <dbReference type="NCBI Taxonomy" id="3045177"/>
    <lineage>
        <taxon>Bacteria</taxon>
        <taxon>Bacillati</taxon>
        <taxon>Actinomycetota</taxon>
        <taxon>Actinomycetes</taxon>
        <taxon>Micromonosporales</taxon>
        <taxon>Micromonosporaceae</taxon>
        <taxon>Actinoplanes</taxon>
    </lineage>
</organism>
<comment type="caution">
    <text evidence="2">The sequence shown here is derived from an EMBL/GenBank/DDBJ whole genome shotgun (WGS) entry which is preliminary data.</text>
</comment>
<feature type="compositionally biased region" description="Polar residues" evidence="1">
    <location>
        <begin position="46"/>
        <end position="62"/>
    </location>
</feature>
<accession>A0ABT6WY52</accession>
<proteinExistence type="predicted"/>
<evidence type="ECO:0000313" key="3">
    <source>
        <dbReference type="Proteomes" id="UP001241758"/>
    </source>
</evidence>